<sequence length="289" mass="31729">MSSNISCNAGEFLHENSCCKGCPKGQYVISPCQKSQETKCQGCSHGHFTDEVNFLRQCLPCTICHSSSHMVSAGECSAVHDRPCKCQEGFYCTGSKCEFCQSVKKCDPGFGVRTLPTARTDTTCIECVGATYNNVTDSKTSCLKHTDCTALGMDVKSQGTKYEDAVCAPKSMHNGHWILPACLWVGLILTVVIIGLSYLYWRNKRRSQATVNTSEITMNAILLHLPKTRLPDPAPCKDRSHHFCSLPTAVVTHQSMKNLDPDSARGGKTENITTPTFQSEPQEDEWSGT</sequence>
<dbReference type="PROSITE" id="PS00652">
    <property type="entry name" value="TNFR_NGFR_1"/>
    <property type="match status" value="1"/>
</dbReference>
<dbReference type="PROSITE" id="PS50050">
    <property type="entry name" value="TNFR_NGFR_2"/>
    <property type="match status" value="3"/>
</dbReference>
<dbReference type="SUPFAM" id="SSF57586">
    <property type="entry name" value="TNF receptor-like"/>
    <property type="match status" value="2"/>
</dbReference>
<keyword evidence="1" id="KW-1015">Disulfide bond</keyword>
<evidence type="ECO:0000256" key="3">
    <source>
        <dbReference type="SAM" id="Phobius"/>
    </source>
</evidence>
<keyword evidence="3" id="KW-0812">Transmembrane</keyword>
<name>A0A9D3PZN3_MEGAT</name>
<feature type="disulfide bond" evidence="1">
    <location>
        <begin position="43"/>
        <end position="58"/>
    </location>
</feature>
<keyword evidence="3" id="KW-0472">Membrane</keyword>
<feature type="compositionally biased region" description="Basic and acidic residues" evidence="2">
    <location>
        <begin position="259"/>
        <end position="268"/>
    </location>
</feature>
<dbReference type="Pfam" id="PF00020">
    <property type="entry name" value="TNFR_c6"/>
    <property type="match status" value="2"/>
</dbReference>
<dbReference type="PANTHER" id="PTHR46875:SF2">
    <property type="entry name" value="TUMOR NECROSIS FACTOR RECEPTOR SUPERFAMILY MEMBER 5-LIKE ISOFORM X1"/>
    <property type="match status" value="1"/>
</dbReference>
<dbReference type="InterPro" id="IPR001368">
    <property type="entry name" value="TNFR/NGFR_Cys_rich_reg"/>
</dbReference>
<feature type="transmembrane region" description="Helical" evidence="3">
    <location>
        <begin position="177"/>
        <end position="201"/>
    </location>
</feature>
<evidence type="ECO:0000256" key="1">
    <source>
        <dbReference type="PROSITE-ProRule" id="PRU00206"/>
    </source>
</evidence>
<dbReference type="GO" id="GO:0035631">
    <property type="term" value="C:CD40 receptor complex"/>
    <property type="evidence" value="ECO:0007669"/>
    <property type="project" value="TreeGrafter"/>
</dbReference>
<gene>
    <name evidence="5" type="ORF">MATL_G00128020</name>
</gene>
<feature type="disulfide bond" evidence="1">
    <location>
        <begin position="22"/>
        <end position="40"/>
    </location>
</feature>
<feature type="repeat" description="TNFR-Cys" evidence="1">
    <location>
        <begin position="85"/>
        <end position="124"/>
    </location>
</feature>
<feature type="disulfide bond" evidence="1">
    <location>
        <begin position="106"/>
        <end position="124"/>
    </location>
</feature>
<organism evidence="5 6">
    <name type="scientific">Megalops atlanticus</name>
    <name type="common">Tarpon</name>
    <name type="synonym">Clupea gigantea</name>
    <dbReference type="NCBI Taxonomy" id="7932"/>
    <lineage>
        <taxon>Eukaryota</taxon>
        <taxon>Metazoa</taxon>
        <taxon>Chordata</taxon>
        <taxon>Craniata</taxon>
        <taxon>Vertebrata</taxon>
        <taxon>Euteleostomi</taxon>
        <taxon>Actinopterygii</taxon>
        <taxon>Neopterygii</taxon>
        <taxon>Teleostei</taxon>
        <taxon>Elopiformes</taxon>
        <taxon>Megalopidae</taxon>
        <taxon>Megalops</taxon>
    </lineage>
</organism>
<accession>A0A9D3PZN3</accession>
<feature type="domain" description="TNFR-Cys" evidence="4">
    <location>
        <begin position="85"/>
        <end position="124"/>
    </location>
</feature>
<evidence type="ECO:0000313" key="6">
    <source>
        <dbReference type="Proteomes" id="UP001046870"/>
    </source>
</evidence>
<dbReference type="EMBL" id="JAFDVH010000010">
    <property type="protein sequence ID" value="KAG7469347.1"/>
    <property type="molecule type" value="Genomic_DNA"/>
</dbReference>
<dbReference type="InterPro" id="IPR052135">
    <property type="entry name" value="TNFRSF5"/>
</dbReference>
<keyword evidence="6" id="KW-1185">Reference proteome</keyword>
<feature type="repeat" description="TNFR-Cys" evidence="1">
    <location>
        <begin position="6"/>
        <end position="40"/>
    </location>
</feature>
<feature type="disulfide bond" evidence="1">
    <location>
        <begin position="19"/>
        <end position="32"/>
    </location>
</feature>
<dbReference type="SMART" id="SM00208">
    <property type="entry name" value="TNFR"/>
    <property type="match status" value="4"/>
</dbReference>
<dbReference type="PANTHER" id="PTHR46875">
    <property type="entry name" value="TUMOR NECROSIS FACTOR RECEPTOR SUPERFAMILY MEMBER 5"/>
    <property type="match status" value="1"/>
</dbReference>
<evidence type="ECO:0000259" key="4">
    <source>
        <dbReference type="PROSITE" id="PS50050"/>
    </source>
</evidence>
<keyword evidence="3" id="KW-1133">Transmembrane helix</keyword>
<evidence type="ECO:0000256" key="2">
    <source>
        <dbReference type="SAM" id="MobiDB-lite"/>
    </source>
</evidence>
<dbReference type="GO" id="GO:0009897">
    <property type="term" value="C:external side of plasma membrane"/>
    <property type="evidence" value="ECO:0007669"/>
    <property type="project" value="TreeGrafter"/>
</dbReference>
<comment type="caution">
    <text evidence="5">The sequence shown here is derived from an EMBL/GenBank/DDBJ whole genome shotgun (WGS) entry which is preliminary data.</text>
</comment>
<dbReference type="GO" id="GO:0002768">
    <property type="term" value="P:immune response-regulating cell surface receptor signaling pathway"/>
    <property type="evidence" value="ECO:0007669"/>
    <property type="project" value="TreeGrafter"/>
</dbReference>
<feature type="region of interest" description="Disordered" evidence="2">
    <location>
        <begin position="255"/>
        <end position="289"/>
    </location>
</feature>
<reference evidence="5" key="1">
    <citation type="submission" date="2021-01" db="EMBL/GenBank/DDBJ databases">
        <authorList>
            <person name="Zahm M."/>
            <person name="Roques C."/>
            <person name="Cabau C."/>
            <person name="Klopp C."/>
            <person name="Donnadieu C."/>
            <person name="Jouanno E."/>
            <person name="Lampietro C."/>
            <person name="Louis A."/>
            <person name="Herpin A."/>
            <person name="Echchiki A."/>
            <person name="Berthelot C."/>
            <person name="Parey E."/>
            <person name="Roest-Crollius H."/>
            <person name="Braasch I."/>
            <person name="Postlethwait J."/>
            <person name="Bobe J."/>
            <person name="Montfort J."/>
            <person name="Bouchez O."/>
            <person name="Begum T."/>
            <person name="Mejri S."/>
            <person name="Adams A."/>
            <person name="Chen W.-J."/>
            <person name="Guiguen Y."/>
        </authorList>
    </citation>
    <scope>NUCLEOTIDE SEQUENCE</scope>
    <source>
        <strain evidence="5">YG-15Mar2019-1</strain>
        <tissue evidence="5">Brain</tissue>
    </source>
</reference>
<proteinExistence type="predicted"/>
<dbReference type="Proteomes" id="UP001046870">
    <property type="component" value="Chromosome 10"/>
</dbReference>
<dbReference type="AlphaFoldDB" id="A0A9D3PZN3"/>
<dbReference type="OrthoDB" id="9950067at2759"/>
<protein>
    <recommendedName>
        <fullName evidence="4">TNFR-Cys domain-containing protein</fullName>
    </recommendedName>
</protein>
<feature type="domain" description="TNFR-Cys" evidence="4">
    <location>
        <begin position="42"/>
        <end position="84"/>
    </location>
</feature>
<comment type="caution">
    <text evidence="1">Lacks conserved residue(s) required for the propagation of feature annotation.</text>
</comment>
<feature type="domain" description="TNFR-Cys" evidence="4">
    <location>
        <begin position="6"/>
        <end position="40"/>
    </location>
</feature>
<feature type="compositionally biased region" description="Polar residues" evidence="2">
    <location>
        <begin position="270"/>
        <end position="280"/>
    </location>
</feature>
<dbReference type="Gene3D" id="2.10.50.10">
    <property type="entry name" value="Tumor Necrosis Factor Receptor, subunit A, domain 2"/>
    <property type="match status" value="3"/>
</dbReference>
<evidence type="ECO:0000313" key="5">
    <source>
        <dbReference type="EMBL" id="KAG7469347.1"/>
    </source>
</evidence>
<feature type="repeat" description="TNFR-Cys" evidence="1">
    <location>
        <begin position="42"/>
        <end position="84"/>
    </location>
</feature>